<dbReference type="EMBL" id="SORE01000030">
    <property type="protein sequence ID" value="TDY38829.1"/>
    <property type="molecule type" value="Genomic_DNA"/>
</dbReference>
<evidence type="ECO:0000313" key="1">
    <source>
        <dbReference type="EMBL" id="TDY38829.1"/>
    </source>
</evidence>
<organism evidence="1 2">
    <name type="scientific">Paraburkholderia rhizosphaerae</name>
    <dbReference type="NCBI Taxonomy" id="480658"/>
    <lineage>
        <taxon>Bacteria</taxon>
        <taxon>Pseudomonadati</taxon>
        <taxon>Pseudomonadota</taxon>
        <taxon>Betaproteobacteria</taxon>
        <taxon>Burkholderiales</taxon>
        <taxon>Burkholderiaceae</taxon>
        <taxon>Paraburkholderia</taxon>
    </lineage>
</organism>
<gene>
    <name evidence="1" type="ORF">BX592_13055</name>
</gene>
<reference evidence="1 2" key="1">
    <citation type="submission" date="2019-03" db="EMBL/GenBank/DDBJ databases">
        <title>Genomic Encyclopedia of Type Strains, Phase III (KMG-III): the genomes of soil and plant-associated and newly described type strains.</title>
        <authorList>
            <person name="Whitman W."/>
        </authorList>
    </citation>
    <scope>NUCLEOTIDE SEQUENCE [LARGE SCALE GENOMIC DNA]</scope>
    <source>
        <strain evidence="1 2">LMG 29544</strain>
    </source>
</reference>
<keyword evidence="2" id="KW-1185">Reference proteome</keyword>
<proteinExistence type="predicted"/>
<dbReference type="AlphaFoldDB" id="A0A4R8L9S7"/>
<accession>A0A4R8L9S7</accession>
<dbReference type="RefSeq" id="WP_134196720.1">
    <property type="nucleotide sequence ID" value="NZ_JBHLUW010000007.1"/>
</dbReference>
<comment type="caution">
    <text evidence="1">The sequence shown here is derived from an EMBL/GenBank/DDBJ whole genome shotgun (WGS) entry which is preliminary data.</text>
</comment>
<dbReference type="Proteomes" id="UP000295509">
    <property type="component" value="Unassembled WGS sequence"/>
</dbReference>
<name>A0A4R8L9S7_9BURK</name>
<evidence type="ECO:0000313" key="2">
    <source>
        <dbReference type="Proteomes" id="UP000295509"/>
    </source>
</evidence>
<dbReference type="OrthoDB" id="9112746at2"/>
<sequence length="75" mass="7876">MASIQDDSVNIDVKVVFLILSGLVSRIGGAADGSRPAGHSAPHHHWYGFLRHGKGGNHVGDCVGPASFCQIYFGS</sequence>
<protein>
    <submittedName>
        <fullName evidence="1">Uncharacterized protein</fullName>
    </submittedName>
</protein>